<evidence type="ECO:0000313" key="1">
    <source>
        <dbReference type="EMBL" id="PPD58087.1"/>
    </source>
</evidence>
<organism evidence="1 2">
    <name type="scientific">Dehalogenimonas etheniformans</name>
    <dbReference type="NCBI Taxonomy" id="1536648"/>
    <lineage>
        <taxon>Bacteria</taxon>
        <taxon>Bacillati</taxon>
        <taxon>Chloroflexota</taxon>
        <taxon>Dehalococcoidia</taxon>
        <taxon>Dehalococcoidales</taxon>
        <taxon>Dehalococcoidaceae</taxon>
        <taxon>Dehalogenimonas</taxon>
    </lineage>
</organism>
<evidence type="ECO:0000313" key="2">
    <source>
        <dbReference type="Proteomes" id="UP000235653"/>
    </source>
</evidence>
<comment type="caution">
    <text evidence="1">The sequence shown here is derived from an EMBL/GenBank/DDBJ whole genome shotgun (WGS) entry which is preliminary data.</text>
</comment>
<accession>A0A2P5P714</accession>
<keyword evidence="2" id="KW-1185">Reference proteome</keyword>
<sequence length="204" mass="23278">MVFDRFLRILTQRSIKPQPTPTRQTPTRIPQAMRSGNLIITHPEEAMNPSATLANTNLAEIINKWLADWDVPAQHWEYWKTAIDIQVYETYPAFLTTSGMSQNTPAGAWDADGKRHLAVKPQWLNPGVIAHEQAHNSYALLPPAQKVAFSSAYSLLKHTDPLIRLLYSKNQYGLTNDVEGHAEVYRYLGNQMPVELKMYYPLLF</sequence>
<protein>
    <submittedName>
        <fullName evidence="1">Uncharacterized protein</fullName>
    </submittedName>
</protein>
<dbReference type="Proteomes" id="UP000235653">
    <property type="component" value="Unassembled WGS sequence"/>
</dbReference>
<dbReference type="EMBL" id="JQAN02000010">
    <property type="protein sequence ID" value="PPD58087.1"/>
    <property type="molecule type" value="Genomic_DNA"/>
</dbReference>
<name>A0A2P5P714_9CHLR</name>
<gene>
    <name evidence="1" type="ORF">JP09_007325</name>
</gene>
<proteinExistence type="predicted"/>
<dbReference type="AlphaFoldDB" id="A0A2P5P714"/>
<reference evidence="1 2" key="1">
    <citation type="journal article" date="2017" name="ISME J.">
        <title>Grape pomace compost harbors organohalide-respiring Dehalogenimonas species with novel reductive dehalogenase genes.</title>
        <authorList>
            <person name="Yang Y."/>
            <person name="Higgins S.A."/>
            <person name="Yan J."/>
            <person name="Simsir B."/>
            <person name="Chourey K."/>
            <person name="Iyer R."/>
            <person name="Hettich R.L."/>
            <person name="Baldwin B."/>
            <person name="Ogles D.M."/>
            <person name="Loffler F.E."/>
        </authorList>
    </citation>
    <scope>NUCLEOTIDE SEQUENCE [LARGE SCALE GENOMIC DNA]</scope>
    <source>
        <strain evidence="1 2">GP</strain>
    </source>
</reference>